<comment type="caution">
    <text evidence="1">The sequence shown here is derived from an EMBL/GenBank/DDBJ whole genome shotgun (WGS) entry which is preliminary data.</text>
</comment>
<sequence>MCDLTSELDWLKESSQECALLWSPLPILISGSNPSCINPANRECNLNSKSIKHMEMQPHFIKKVIGSLVIKLFTLPLLQCWPTLSPSWCAAPLAKPPISLGLRRCCPSQYKPDYYG</sequence>
<dbReference type="OrthoDB" id="3344688at2759"/>
<evidence type="ECO:0000313" key="2">
    <source>
        <dbReference type="Proteomes" id="UP000765509"/>
    </source>
</evidence>
<keyword evidence="2" id="KW-1185">Reference proteome</keyword>
<accession>A0A9Q3FD71</accession>
<dbReference type="EMBL" id="AVOT02039982">
    <property type="protein sequence ID" value="MBW0535115.1"/>
    <property type="molecule type" value="Genomic_DNA"/>
</dbReference>
<gene>
    <name evidence="1" type="ORF">O181_074830</name>
</gene>
<evidence type="ECO:0000313" key="1">
    <source>
        <dbReference type="EMBL" id="MBW0535115.1"/>
    </source>
</evidence>
<dbReference type="Proteomes" id="UP000765509">
    <property type="component" value="Unassembled WGS sequence"/>
</dbReference>
<dbReference type="AlphaFoldDB" id="A0A9Q3FD71"/>
<reference evidence="1" key="1">
    <citation type="submission" date="2021-03" db="EMBL/GenBank/DDBJ databases">
        <title>Draft genome sequence of rust myrtle Austropuccinia psidii MF-1, a brazilian biotype.</title>
        <authorList>
            <person name="Quecine M.C."/>
            <person name="Pachon D.M.R."/>
            <person name="Bonatelli M.L."/>
            <person name="Correr F.H."/>
            <person name="Franceschini L.M."/>
            <person name="Leite T.F."/>
            <person name="Margarido G.R.A."/>
            <person name="Almeida C.A."/>
            <person name="Ferrarezi J.A."/>
            <person name="Labate C.A."/>
        </authorList>
    </citation>
    <scope>NUCLEOTIDE SEQUENCE</scope>
    <source>
        <strain evidence="1">MF-1</strain>
    </source>
</reference>
<organism evidence="1 2">
    <name type="scientific">Austropuccinia psidii MF-1</name>
    <dbReference type="NCBI Taxonomy" id="1389203"/>
    <lineage>
        <taxon>Eukaryota</taxon>
        <taxon>Fungi</taxon>
        <taxon>Dikarya</taxon>
        <taxon>Basidiomycota</taxon>
        <taxon>Pucciniomycotina</taxon>
        <taxon>Pucciniomycetes</taxon>
        <taxon>Pucciniales</taxon>
        <taxon>Sphaerophragmiaceae</taxon>
        <taxon>Austropuccinia</taxon>
    </lineage>
</organism>
<protein>
    <submittedName>
        <fullName evidence="1">Uncharacterized protein</fullName>
    </submittedName>
</protein>
<proteinExistence type="predicted"/>
<name>A0A9Q3FD71_9BASI</name>